<evidence type="ECO:0000256" key="1">
    <source>
        <dbReference type="ARBA" id="ARBA00022679"/>
    </source>
</evidence>
<dbReference type="PANTHER" id="PTHR10545">
    <property type="entry name" value="DIAMINE N-ACETYLTRANSFERASE"/>
    <property type="match status" value="1"/>
</dbReference>
<evidence type="ECO:0000313" key="4">
    <source>
        <dbReference type="EMBL" id="MBP2178661.1"/>
    </source>
</evidence>
<name>A0ABS4PJ56_9PSEU</name>
<evidence type="ECO:0000259" key="3">
    <source>
        <dbReference type="PROSITE" id="PS51186"/>
    </source>
</evidence>
<feature type="domain" description="N-acetyltransferase" evidence="3">
    <location>
        <begin position="4"/>
        <end position="158"/>
    </location>
</feature>
<keyword evidence="5" id="KW-1185">Reference proteome</keyword>
<evidence type="ECO:0000256" key="2">
    <source>
        <dbReference type="ARBA" id="ARBA00023315"/>
    </source>
</evidence>
<dbReference type="CDD" id="cd04301">
    <property type="entry name" value="NAT_SF"/>
    <property type="match status" value="1"/>
</dbReference>
<protein>
    <submittedName>
        <fullName evidence="4">GNAT superfamily N-acetyltransferase</fullName>
    </submittedName>
</protein>
<dbReference type="Proteomes" id="UP000741013">
    <property type="component" value="Unassembled WGS sequence"/>
</dbReference>
<dbReference type="PANTHER" id="PTHR10545:SF29">
    <property type="entry name" value="GH14572P-RELATED"/>
    <property type="match status" value="1"/>
</dbReference>
<dbReference type="InterPro" id="IPR051016">
    <property type="entry name" value="Diverse_Substrate_AcTransf"/>
</dbReference>
<organism evidence="4 5">
    <name type="scientific">Amycolatopsis magusensis</name>
    <dbReference type="NCBI Taxonomy" id="882444"/>
    <lineage>
        <taxon>Bacteria</taxon>
        <taxon>Bacillati</taxon>
        <taxon>Actinomycetota</taxon>
        <taxon>Actinomycetes</taxon>
        <taxon>Pseudonocardiales</taxon>
        <taxon>Pseudonocardiaceae</taxon>
        <taxon>Amycolatopsis</taxon>
    </lineage>
</organism>
<dbReference type="SUPFAM" id="SSF55729">
    <property type="entry name" value="Acyl-CoA N-acyltransferases (Nat)"/>
    <property type="match status" value="1"/>
</dbReference>
<dbReference type="InterPro" id="IPR016181">
    <property type="entry name" value="Acyl_CoA_acyltransferase"/>
</dbReference>
<dbReference type="InterPro" id="IPR000182">
    <property type="entry name" value="GNAT_dom"/>
</dbReference>
<dbReference type="Pfam" id="PF00583">
    <property type="entry name" value="Acetyltransf_1"/>
    <property type="match status" value="1"/>
</dbReference>
<keyword evidence="1" id="KW-0808">Transferase</keyword>
<reference evidence="4 5" key="1">
    <citation type="submission" date="2021-03" db="EMBL/GenBank/DDBJ databases">
        <title>Sequencing the genomes of 1000 actinobacteria strains.</title>
        <authorList>
            <person name="Klenk H.-P."/>
        </authorList>
    </citation>
    <scope>NUCLEOTIDE SEQUENCE [LARGE SCALE GENOMIC DNA]</scope>
    <source>
        <strain evidence="4 5">DSM 45510</strain>
    </source>
</reference>
<dbReference type="Gene3D" id="3.40.630.30">
    <property type="match status" value="1"/>
</dbReference>
<dbReference type="PROSITE" id="PS51186">
    <property type="entry name" value="GNAT"/>
    <property type="match status" value="1"/>
</dbReference>
<evidence type="ECO:0000313" key="5">
    <source>
        <dbReference type="Proteomes" id="UP000741013"/>
    </source>
</evidence>
<proteinExistence type="predicted"/>
<sequence length="160" mass="18068">MSQFTIRRIRESDVDDVVGLVYDLAEFEKAPDECHLTAGQLHTALFGEQPAVFGHVAEVDGGIAGFTLWFLNFSTWRGVHGIYLEDLYVRPEQRGTGLGKALLATLAEECVNRGYARLEWSVLDWNPAVEFYRALGAEPMDEWTVHRLTDEPLRKLAESL</sequence>
<comment type="caution">
    <text evidence="4">The sequence shown here is derived from an EMBL/GenBank/DDBJ whole genome shotgun (WGS) entry which is preliminary data.</text>
</comment>
<gene>
    <name evidence="4" type="ORF">JOM49_000187</name>
</gene>
<keyword evidence="2" id="KW-0012">Acyltransferase</keyword>
<accession>A0ABS4PJ56</accession>
<dbReference type="RefSeq" id="WP_209662293.1">
    <property type="nucleotide sequence ID" value="NZ_JAGGMS010000001.1"/>
</dbReference>
<dbReference type="EMBL" id="JAGGMS010000001">
    <property type="protein sequence ID" value="MBP2178661.1"/>
    <property type="molecule type" value="Genomic_DNA"/>
</dbReference>